<evidence type="ECO:0000313" key="2">
    <source>
        <dbReference type="Proteomes" id="UP000324800"/>
    </source>
</evidence>
<comment type="caution">
    <text evidence="1">The sequence shown here is derived from an EMBL/GenBank/DDBJ whole genome shotgun (WGS) entry which is preliminary data.</text>
</comment>
<feature type="non-terminal residue" evidence="1">
    <location>
        <position position="1"/>
    </location>
</feature>
<dbReference type="AlphaFoldDB" id="A0A5J4V1B5"/>
<organism evidence="1 2">
    <name type="scientific">Streblomastix strix</name>
    <dbReference type="NCBI Taxonomy" id="222440"/>
    <lineage>
        <taxon>Eukaryota</taxon>
        <taxon>Metamonada</taxon>
        <taxon>Preaxostyla</taxon>
        <taxon>Oxymonadida</taxon>
        <taxon>Streblomastigidae</taxon>
        <taxon>Streblomastix</taxon>
    </lineage>
</organism>
<dbReference type="EMBL" id="SNRW01010713">
    <property type="protein sequence ID" value="KAA6376170.1"/>
    <property type="molecule type" value="Genomic_DNA"/>
</dbReference>
<gene>
    <name evidence="1" type="ORF">EZS28_028303</name>
</gene>
<reference evidence="1 2" key="1">
    <citation type="submission" date="2019-03" db="EMBL/GenBank/DDBJ databases">
        <title>Single cell metagenomics reveals metabolic interactions within the superorganism composed of flagellate Streblomastix strix and complex community of Bacteroidetes bacteria on its surface.</title>
        <authorList>
            <person name="Treitli S.C."/>
            <person name="Kolisko M."/>
            <person name="Husnik F."/>
            <person name="Keeling P."/>
            <person name="Hampl V."/>
        </authorList>
    </citation>
    <scope>NUCLEOTIDE SEQUENCE [LARGE SCALE GENOMIC DNA]</scope>
    <source>
        <strain evidence="1">ST1C</strain>
    </source>
</reference>
<evidence type="ECO:0000313" key="1">
    <source>
        <dbReference type="EMBL" id="KAA6376170.1"/>
    </source>
</evidence>
<dbReference type="Proteomes" id="UP000324800">
    <property type="component" value="Unassembled WGS sequence"/>
</dbReference>
<name>A0A5J4V1B5_9EUKA</name>
<proteinExistence type="predicted"/>
<accession>A0A5J4V1B5</accession>
<sequence>ITQNYSATKWVAPVLHKVMGAVSGPIGAINPTAGMIARGVGGAAGMANKFLNR</sequence>
<protein>
    <submittedName>
        <fullName evidence="1">Uncharacterized protein</fullName>
    </submittedName>
</protein>